<dbReference type="EMBL" id="JNVN01000245">
    <property type="protein sequence ID" value="KHJ35815.1"/>
    <property type="molecule type" value="Genomic_DNA"/>
</dbReference>
<gene>
    <name evidence="3" type="ORF">EV44_g4545</name>
</gene>
<feature type="region of interest" description="Disordered" evidence="1">
    <location>
        <begin position="28"/>
        <end position="51"/>
    </location>
</feature>
<sequence length="508" mass="57178">MGQSEALTALALGRGHYEDEVVWNSEADKANSQRYNSRGHPKHPETRKREKDHIRAANEVMQVTGVVEDAAAARAKLSLDEADKQIESFIGFRLIDICKTCLHTSVWPILTLRRGILLYRSHTTMNMFEIIKQERKRKSIYQMLFTGLPMALIPYTSDYLVLTTEALLEYIYGSDASGSSILSSKVNLFSQKIIELSYSFFKLQLTLFSTLQQLGLISEPKIYQGLISLVPFTQSSLIQFNLRSSDSYWLRSTSLVWSVLQTIAPLVTIRAYERINLAISSIIYRQIYTRLPRPTGSDLLPGLPLGSSNIDHDNTDHIIASTWNSLPSTSWIALSNYSESPTQNIGHDGSDAEDDEMNHAQLISFDVEPTESADTSRGPWSAELRSSNEPKTSGVARYRVTGLTLLPYILATEVLTDAICDILFLPLEAFTVRVIGAAYQASAGKISNNQFEIGLRPRGLVNLIVTWTWQVTITGFIWAGFTLCTNWYIVHRQKKKDIRRSRPKQNQG</sequence>
<evidence type="ECO:0000256" key="2">
    <source>
        <dbReference type="SAM" id="Phobius"/>
    </source>
</evidence>
<feature type="transmembrane region" description="Helical" evidence="2">
    <location>
        <begin position="467"/>
        <end position="490"/>
    </location>
</feature>
<dbReference type="AlphaFoldDB" id="A0A0B1PEU1"/>
<evidence type="ECO:0000313" key="4">
    <source>
        <dbReference type="Proteomes" id="UP000030854"/>
    </source>
</evidence>
<feature type="compositionally biased region" description="Basic and acidic residues" evidence="1">
    <location>
        <begin position="42"/>
        <end position="51"/>
    </location>
</feature>
<keyword evidence="2" id="KW-0472">Membrane</keyword>
<name>A0A0B1PEU1_UNCNE</name>
<reference evidence="3 4" key="1">
    <citation type="journal article" date="2014" name="BMC Genomics">
        <title>Adaptive genomic structural variation in the grape powdery mildew pathogen, Erysiphe necator.</title>
        <authorList>
            <person name="Jones L."/>
            <person name="Riaz S."/>
            <person name="Morales-Cruz A."/>
            <person name="Amrine K.C."/>
            <person name="McGuire B."/>
            <person name="Gubler W.D."/>
            <person name="Walker M.A."/>
            <person name="Cantu D."/>
        </authorList>
    </citation>
    <scope>NUCLEOTIDE SEQUENCE [LARGE SCALE GENOMIC DNA]</scope>
    <source>
        <strain evidence="4">c</strain>
    </source>
</reference>
<protein>
    <submittedName>
        <fullName evidence="3">Uncharacterized protein</fullName>
    </submittedName>
</protein>
<evidence type="ECO:0000256" key="1">
    <source>
        <dbReference type="SAM" id="MobiDB-lite"/>
    </source>
</evidence>
<accession>A0A0B1PEU1</accession>
<organism evidence="3 4">
    <name type="scientific">Uncinula necator</name>
    <name type="common">Grape powdery mildew</name>
    <dbReference type="NCBI Taxonomy" id="52586"/>
    <lineage>
        <taxon>Eukaryota</taxon>
        <taxon>Fungi</taxon>
        <taxon>Dikarya</taxon>
        <taxon>Ascomycota</taxon>
        <taxon>Pezizomycotina</taxon>
        <taxon>Leotiomycetes</taxon>
        <taxon>Erysiphales</taxon>
        <taxon>Erysiphaceae</taxon>
        <taxon>Erysiphe</taxon>
    </lineage>
</organism>
<proteinExistence type="predicted"/>
<keyword evidence="2" id="KW-0812">Transmembrane</keyword>
<dbReference type="Proteomes" id="UP000030854">
    <property type="component" value="Unassembled WGS sequence"/>
</dbReference>
<comment type="caution">
    <text evidence="3">The sequence shown here is derived from an EMBL/GenBank/DDBJ whole genome shotgun (WGS) entry which is preliminary data.</text>
</comment>
<feature type="region of interest" description="Disordered" evidence="1">
    <location>
        <begin position="368"/>
        <end position="388"/>
    </location>
</feature>
<keyword evidence="2" id="KW-1133">Transmembrane helix</keyword>
<dbReference type="HOGENOM" id="CLU_038389_0_0_1"/>
<dbReference type="OMA" id="YSHIPFW"/>
<evidence type="ECO:0000313" key="3">
    <source>
        <dbReference type="EMBL" id="KHJ35815.1"/>
    </source>
</evidence>
<keyword evidence="4" id="KW-1185">Reference proteome</keyword>